<keyword evidence="5" id="KW-0552">Olfaction</keyword>
<dbReference type="Pfam" id="PF02949">
    <property type="entry name" value="7tm_6"/>
    <property type="match status" value="1"/>
</dbReference>
<dbReference type="AlphaFoldDB" id="A0A8K0CLJ1"/>
<keyword evidence="3" id="KW-0716">Sensory transduction</keyword>
<evidence type="ECO:0000256" key="10">
    <source>
        <dbReference type="SAM" id="Phobius"/>
    </source>
</evidence>
<comment type="caution">
    <text evidence="11">The sequence shown here is derived from an EMBL/GenBank/DDBJ whole genome shotgun (WGS) entry which is preliminary data.</text>
</comment>
<dbReference type="GO" id="GO:0007165">
    <property type="term" value="P:signal transduction"/>
    <property type="evidence" value="ECO:0007669"/>
    <property type="project" value="UniProtKB-KW"/>
</dbReference>
<keyword evidence="4 10" id="KW-0812">Transmembrane</keyword>
<evidence type="ECO:0000256" key="4">
    <source>
        <dbReference type="ARBA" id="ARBA00022692"/>
    </source>
</evidence>
<evidence type="ECO:0000256" key="2">
    <source>
        <dbReference type="ARBA" id="ARBA00022475"/>
    </source>
</evidence>
<reference evidence="11" key="1">
    <citation type="submission" date="2019-08" db="EMBL/GenBank/DDBJ databases">
        <title>The genome of the North American firefly Photinus pyralis.</title>
        <authorList>
            <consortium name="Photinus pyralis genome working group"/>
            <person name="Fallon T.R."/>
            <person name="Sander Lower S.E."/>
            <person name="Weng J.-K."/>
        </authorList>
    </citation>
    <scope>NUCLEOTIDE SEQUENCE</scope>
    <source>
        <strain evidence="11">TRF0915ILg1</strain>
        <tissue evidence="11">Whole body</tissue>
    </source>
</reference>
<evidence type="ECO:0000256" key="3">
    <source>
        <dbReference type="ARBA" id="ARBA00022606"/>
    </source>
</evidence>
<dbReference type="GO" id="GO:0005886">
    <property type="term" value="C:plasma membrane"/>
    <property type="evidence" value="ECO:0007669"/>
    <property type="project" value="UniProtKB-SubCell"/>
</dbReference>
<dbReference type="GO" id="GO:0004984">
    <property type="term" value="F:olfactory receptor activity"/>
    <property type="evidence" value="ECO:0007669"/>
    <property type="project" value="InterPro"/>
</dbReference>
<feature type="non-terminal residue" evidence="11">
    <location>
        <position position="1"/>
    </location>
</feature>
<keyword evidence="2" id="KW-1003">Cell membrane</keyword>
<accession>A0A8K0CLJ1</accession>
<evidence type="ECO:0000313" key="11">
    <source>
        <dbReference type="EMBL" id="KAF2888634.1"/>
    </source>
</evidence>
<evidence type="ECO:0000256" key="9">
    <source>
        <dbReference type="ARBA" id="ARBA00023224"/>
    </source>
</evidence>
<keyword evidence="12" id="KW-1185">Reference proteome</keyword>
<dbReference type="OrthoDB" id="6604226at2759"/>
<evidence type="ECO:0000256" key="5">
    <source>
        <dbReference type="ARBA" id="ARBA00022725"/>
    </source>
</evidence>
<dbReference type="EMBL" id="VTPC01075411">
    <property type="protein sequence ID" value="KAF2888634.1"/>
    <property type="molecule type" value="Genomic_DNA"/>
</dbReference>
<dbReference type="PANTHER" id="PTHR21137:SF35">
    <property type="entry name" value="ODORANT RECEPTOR 19A-RELATED"/>
    <property type="match status" value="1"/>
</dbReference>
<dbReference type="Proteomes" id="UP000801492">
    <property type="component" value="Unassembled WGS sequence"/>
</dbReference>
<dbReference type="InterPro" id="IPR004117">
    <property type="entry name" value="7tm6_olfct_rcpt"/>
</dbReference>
<proteinExistence type="predicted"/>
<dbReference type="PANTHER" id="PTHR21137">
    <property type="entry name" value="ODORANT RECEPTOR"/>
    <property type="match status" value="1"/>
</dbReference>
<feature type="transmembrane region" description="Helical" evidence="10">
    <location>
        <begin position="150"/>
        <end position="170"/>
    </location>
</feature>
<dbReference type="GO" id="GO:0005549">
    <property type="term" value="F:odorant binding"/>
    <property type="evidence" value="ECO:0007669"/>
    <property type="project" value="InterPro"/>
</dbReference>
<feature type="transmembrane region" description="Helical" evidence="10">
    <location>
        <begin position="114"/>
        <end position="138"/>
    </location>
</feature>
<keyword evidence="7 10" id="KW-0472">Membrane</keyword>
<gene>
    <name evidence="11" type="ORF">ILUMI_17540</name>
</gene>
<organism evidence="11 12">
    <name type="scientific">Ignelater luminosus</name>
    <name type="common">Cucubano</name>
    <name type="synonym">Pyrophorus luminosus</name>
    <dbReference type="NCBI Taxonomy" id="2038154"/>
    <lineage>
        <taxon>Eukaryota</taxon>
        <taxon>Metazoa</taxon>
        <taxon>Ecdysozoa</taxon>
        <taxon>Arthropoda</taxon>
        <taxon>Hexapoda</taxon>
        <taxon>Insecta</taxon>
        <taxon>Pterygota</taxon>
        <taxon>Neoptera</taxon>
        <taxon>Endopterygota</taxon>
        <taxon>Coleoptera</taxon>
        <taxon>Polyphaga</taxon>
        <taxon>Elateriformia</taxon>
        <taxon>Elateroidea</taxon>
        <taxon>Elateridae</taxon>
        <taxon>Agrypninae</taxon>
        <taxon>Pyrophorini</taxon>
        <taxon>Ignelater</taxon>
    </lineage>
</organism>
<keyword evidence="8" id="KW-0675">Receptor</keyword>
<evidence type="ECO:0000256" key="7">
    <source>
        <dbReference type="ARBA" id="ARBA00023136"/>
    </source>
</evidence>
<keyword evidence="9" id="KW-0807">Transducer</keyword>
<feature type="non-terminal residue" evidence="11">
    <location>
        <position position="226"/>
    </location>
</feature>
<evidence type="ECO:0000256" key="1">
    <source>
        <dbReference type="ARBA" id="ARBA00004651"/>
    </source>
</evidence>
<name>A0A8K0CLJ1_IGNLU</name>
<feature type="transmembrane region" description="Helical" evidence="10">
    <location>
        <begin position="43"/>
        <end position="66"/>
    </location>
</feature>
<sequence>GKLINNNKKPNMEVLIAEIPESVKLPFLLLSKLGLFSTNKFKAYIPMSILALIVANLVLIAMLQFLNVKRDISDIVRNLEDILAFSMTSDNIKKEFILGHVTLFFRFVKEFREAFSLVLLIEFVIDGPLICAELLAAFESRSYQNQMRHVIIFSFVTLQLAFFCIPANYITNEAMAVSDAVYFSNWYFQHVPSLKVPLLLIIQSSQNEITIKAGDLVIINAGTIVN</sequence>
<keyword evidence="6 10" id="KW-1133">Transmembrane helix</keyword>
<comment type="subcellular location">
    <subcellularLocation>
        <location evidence="1">Cell membrane</location>
        <topology evidence="1">Multi-pass membrane protein</topology>
    </subcellularLocation>
</comment>
<evidence type="ECO:0000256" key="8">
    <source>
        <dbReference type="ARBA" id="ARBA00023170"/>
    </source>
</evidence>
<evidence type="ECO:0000256" key="6">
    <source>
        <dbReference type="ARBA" id="ARBA00022989"/>
    </source>
</evidence>
<protein>
    <submittedName>
        <fullName evidence="11">Uncharacterized protein</fullName>
    </submittedName>
</protein>
<evidence type="ECO:0000313" key="12">
    <source>
        <dbReference type="Proteomes" id="UP000801492"/>
    </source>
</evidence>